<keyword evidence="10 16" id="KW-0472">Membrane</keyword>
<proteinExistence type="predicted"/>
<dbReference type="InterPro" id="IPR001264">
    <property type="entry name" value="Glyco_trans_51"/>
</dbReference>
<evidence type="ECO:0000256" key="5">
    <source>
        <dbReference type="ARBA" id="ARBA00022676"/>
    </source>
</evidence>
<dbReference type="Pfam" id="PF00905">
    <property type="entry name" value="Transpeptidase"/>
    <property type="match status" value="1"/>
</dbReference>
<organism evidence="19 20">
    <name type="scientific">Paenibacillus brasilensis</name>
    <dbReference type="NCBI Taxonomy" id="128574"/>
    <lineage>
        <taxon>Bacteria</taxon>
        <taxon>Bacillati</taxon>
        <taxon>Bacillota</taxon>
        <taxon>Bacilli</taxon>
        <taxon>Bacillales</taxon>
        <taxon>Paenibacillaceae</taxon>
        <taxon>Paenibacillus</taxon>
    </lineage>
</organism>
<feature type="compositionally biased region" description="Polar residues" evidence="15">
    <location>
        <begin position="665"/>
        <end position="678"/>
    </location>
</feature>
<feature type="domain" description="Glycosyl transferase family 51" evidence="18">
    <location>
        <begin position="75"/>
        <end position="251"/>
    </location>
</feature>
<keyword evidence="7" id="KW-0378">Hydrolase</keyword>
<keyword evidence="2" id="KW-1003">Cell membrane</keyword>
<evidence type="ECO:0000313" key="19">
    <source>
        <dbReference type="EMBL" id="MDQ0496099.1"/>
    </source>
</evidence>
<dbReference type="InterPro" id="IPR023346">
    <property type="entry name" value="Lysozyme-like_dom_sf"/>
</dbReference>
<keyword evidence="16" id="KW-1133">Transmembrane helix</keyword>
<evidence type="ECO:0000256" key="4">
    <source>
        <dbReference type="ARBA" id="ARBA00022670"/>
    </source>
</evidence>
<evidence type="ECO:0000256" key="10">
    <source>
        <dbReference type="ARBA" id="ARBA00023136"/>
    </source>
</evidence>
<dbReference type="NCBIfam" id="TIGR02074">
    <property type="entry name" value="PBP_1a_fam"/>
    <property type="match status" value="1"/>
</dbReference>
<evidence type="ECO:0000256" key="9">
    <source>
        <dbReference type="ARBA" id="ARBA00022984"/>
    </source>
</evidence>
<dbReference type="Pfam" id="PF00912">
    <property type="entry name" value="Transgly"/>
    <property type="match status" value="1"/>
</dbReference>
<keyword evidence="12" id="KW-0961">Cell wall biogenesis/degradation</keyword>
<feature type="region of interest" description="Disordered" evidence="15">
    <location>
        <begin position="659"/>
        <end position="687"/>
    </location>
</feature>
<evidence type="ECO:0000256" key="6">
    <source>
        <dbReference type="ARBA" id="ARBA00022679"/>
    </source>
</evidence>
<evidence type="ECO:0000313" key="20">
    <source>
        <dbReference type="Proteomes" id="UP001242811"/>
    </source>
</evidence>
<evidence type="ECO:0000256" key="7">
    <source>
        <dbReference type="ARBA" id="ARBA00022801"/>
    </source>
</evidence>
<comment type="subcellular location">
    <subcellularLocation>
        <location evidence="1">Cell membrane</location>
    </subcellularLocation>
</comment>
<dbReference type="SUPFAM" id="SSF53955">
    <property type="entry name" value="Lysozyme-like"/>
    <property type="match status" value="1"/>
</dbReference>
<comment type="catalytic activity">
    <reaction evidence="14">
        <text>[GlcNAc-(1-&gt;4)-Mur2Ac(oyl-L-Ala-gamma-D-Glu-L-Lys-D-Ala-D-Ala)](n)-di-trans,octa-cis-undecaprenyl diphosphate + beta-D-GlcNAc-(1-&gt;4)-Mur2Ac(oyl-L-Ala-gamma-D-Glu-L-Lys-D-Ala-D-Ala)-di-trans,octa-cis-undecaprenyl diphosphate = [GlcNAc-(1-&gt;4)-Mur2Ac(oyl-L-Ala-gamma-D-Glu-L-Lys-D-Ala-D-Ala)](n+1)-di-trans,octa-cis-undecaprenyl diphosphate + di-trans,octa-cis-undecaprenyl diphosphate + H(+)</text>
        <dbReference type="Rhea" id="RHEA:23708"/>
        <dbReference type="Rhea" id="RHEA-COMP:9602"/>
        <dbReference type="Rhea" id="RHEA-COMP:9603"/>
        <dbReference type="ChEBI" id="CHEBI:15378"/>
        <dbReference type="ChEBI" id="CHEBI:58405"/>
        <dbReference type="ChEBI" id="CHEBI:60033"/>
        <dbReference type="ChEBI" id="CHEBI:78435"/>
        <dbReference type="EC" id="2.4.99.28"/>
    </reaction>
</comment>
<keyword evidence="20" id="KW-1185">Reference proteome</keyword>
<dbReference type="Proteomes" id="UP001242811">
    <property type="component" value="Unassembled WGS sequence"/>
</dbReference>
<dbReference type="InterPro" id="IPR001460">
    <property type="entry name" value="PCN-bd_Tpept"/>
</dbReference>
<keyword evidence="8" id="KW-0133">Cell shape</keyword>
<dbReference type="PANTHER" id="PTHR32282">
    <property type="entry name" value="BINDING PROTEIN TRANSPEPTIDASE, PUTATIVE-RELATED"/>
    <property type="match status" value="1"/>
</dbReference>
<sequence>MTILRTSTMEGGGRMAATTGQFPKRKPLWLRWFRGLLSLTILTVIAACILLAYLYTTSLPLADTDRNSRLLDSQGQVIATFSAGGKESMPVQLDQISPDLIAATLAVEDRKFYDHFGFDFKGLGRAVLVNLTHWDMSQGASTLTQQLARNLYLSHEKTWTRKAKEAIYTAQLEMKYTKNELLQMYLNEIYYGHGAYGIEAASQMYFGKSAKDLDLAESALLAGIPKGPTYYSPYNHMKNAKDRQKIVLDSMALTGKITPAQATKAYGEMLALRPESQRRTVEAAPWFRDYVRQLATNQLGISEGVLEHGGLSIYTTLDMHMQQAAEAAVNEGMKDSNGLETALISMDPRNGHVKAMVGGTNYVGNQYNHALATTRQPGSSFKPIMYLSALDSGELTSTSKFESRPTLFHYDNNRKTYKPKNFGDKYLGEIDLRRAIAASDNIYAVSTILKVGTDKVMDLARKMGITSELKPVPSLALGVSPVSPFEMASAFSVIGSGGQKVAPVAVLRITDAAGRSLYEAPQAAPVQVVKPASAYVLTRLMEGVFEEGGTGNRVAKLIKRPVAGKSGTTNTDAWMVGFTPELSTAVWVGYDKGKAISTQDARRAAPIFAQYTEKALENVPPKIFPIPDGVVSAYIDPASGKLAAPDSPDKRLEVFVSGTEPKETISGQNNPPAATQTDQAERQAEKKSWWSNFKRWWME</sequence>
<evidence type="ECO:0000256" key="2">
    <source>
        <dbReference type="ARBA" id="ARBA00022475"/>
    </source>
</evidence>
<keyword evidence="4" id="KW-0645">Protease</keyword>
<keyword evidence="5" id="KW-0328">Glycosyltransferase</keyword>
<evidence type="ECO:0000256" key="3">
    <source>
        <dbReference type="ARBA" id="ARBA00022645"/>
    </source>
</evidence>
<feature type="domain" description="Penicillin-binding protein transpeptidase" evidence="17">
    <location>
        <begin position="344"/>
        <end position="610"/>
    </location>
</feature>
<evidence type="ECO:0000256" key="11">
    <source>
        <dbReference type="ARBA" id="ARBA00023268"/>
    </source>
</evidence>
<evidence type="ECO:0000256" key="13">
    <source>
        <dbReference type="ARBA" id="ARBA00034000"/>
    </source>
</evidence>
<gene>
    <name evidence="19" type="ORF">QOZ95_004285</name>
</gene>
<keyword evidence="3" id="KW-0121">Carboxypeptidase</keyword>
<dbReference type="InterPro" id="IPR012338">
    <property type="entry name" value="Beta-lactam/transpept-like"/>
</dbReference>
<evidence type="ECO:0000256" key="1">
    <source>
        <dbReference type="ARBA" id="ARBA00004236"/>
    </source>
</evidence>
<keyword evidence="6" id="KW-0808">Transferase</keyword>
<evidence type="ECO:0000259" key="18">
    <source>
        <dbReference type="Pfam" id="PF00912"/>
    </source>
</evidence>
<dbReference type="EMBL" id="JAUSWA010000031">
    <property type="protein sequence ID" value="MDQ0496099.1"/>
    <property type="molecule type" value="Genomic_DNA"/>
</dbReference>
<evidence type="ECO:0000256" key="12">
    <source>
        <dbReference type="ARBA" id="ARBA00023316"/>
    </source>
</evidence>
<dbReference type="Gene3D" id="3.40.710.10">
    <property type="entry name" value="DD-peptidase/beta-lactamase superfamily"/>
    <property type="match status" value="1"/>
</dbReference>
<dbReference type="SUPFAM" id="SSF56601">
    <property type="entry name" value="beta-lactamase/transpeptidase-like"/>
    <property type="match status" value="1"/>
</dbReference>
<evidence type="ECO:0000256" key="16">
    <source>
        <dbReference type="SAM" id="Phobius"/>
    </source>
</evidence>
<dbReference type="PANTHER" id="PTHR32282:SF11">
    <property type="entry name" value="PENICILLIN-BINDING PROTEIN 1B"/>
    <property type="match status" value="1"/>
</dbReference>
<keyword evidence="9" id="KW-0573">Peptidoglycan synthesis</keyword>
<dbReference type="Gene3D" id="1.10.3810.10">
    <property type="entry name" value="Biosynthetic peptidoglycan transglycosylase-like"/>
    <property type="match status" value="1"/>
</dbReference>
<dbReference type="InterPro" id="IPR036950">
    <property type="entry name" value="PBP_transglycosylase"/>
</dbReference>
<accession>A0ABU0L491</accession>
<keyword evidence="16" id="KW-0812">Transmembrane</keyword>
<comment type="catalytic activity">
    <reaction evidence="13">
        <text>Preferential cleavage: (Ac)2-L-Lys-D-Ala-|-D-Ala. Also transpeptidation of peptidyl-alanyl moieties that are N-acyl substituents of D-alanine.</text>
        <dbReference type="EC" id="3.4.16.4"/>
    </reaction>
</comment>
<protein>
    <submittedName>
        <fullName evidence="19">1A family penicillin-binding protein</fullName>
    </submittedName>
</protein>
<feature type="transmembrane region" description="Helical" evidence="16">
    <location>
        <begin position="32"/>
        <end position="55"/>
    </location>
</feature>
<comment type="caution">
    <text evidence="19">The sequence shown here is derived from an EMBL/GenBank/DDBJ whole genome shotgun (WGS) entry which is preliminary data.</text>
</comment>
<evidence type="ECO:0000256" key="14">
    <source>
        <dbReference type="ARBA" id="ARBA00049902"/>
    </source>
</evidence>
<evidence type="ECO:0000256" key="8">
    <source>
        <dbReference type="ARBA" id="ARBA00022960"/>
    </source>
</evidence>
<reference evidence="19 20" key="1">
    <citation type="submission" date="2023-07" db="EMBL/GenBank/DDBJ databases">
        <title>Genomic Encyclopedia of Type Strains, Phase IV (KMG-IV): sequencing the most valuable type-strain genomes for metagenomic binning, comparative biology and taxonomic classification.</title>
        <authorList>
            <person name="Goeker M."/>
        </authorList>
    </citation>
    <scope>NUCLEOTIDE SEQUENCE [LARGE SCALE GENOMIC DNA]</scope>
    <source>
        <strain evidence="19 20">DSM 14914</strain>
    </source>
</reference>
<keyword evidence="11" id="KW-0511">Multifunctional enzyme</keyword>
<evidence type="ECO:0000259" key="17">
    <source>
        <dbReference type="Pfam" id="PF00905"/>
    </source>
</evidence>
<dbReference type="InterPro" id="IPR050396">
    <property type="entry name" value="Glycosyltr_51/Transpeptidase"/>
</dbReference>
<evidence type="ECO:0000256" key="15">
    <source>
        <dbReference type="SAM" id="MobiDB-lite"/>
    </source>
</evidence>
<name>A0ABU0L491_9BACL</name>